<gene>
    <name evidence="5" type="ORF">A3B86_01160</name>
</gene>
<accession>A0A1F8F525</accession>
<dbReference type="EMBL" id="MGJN01000007">
    <property type="protein sequence ID" value="OGN07346.1"/>
    <property type="molecule type" value="Genomic_DNA"/>
</dbReference>
<evidence type="ECO:0000313" key="6">
    <source>
        <dbReference type="Proteomes" id="UP000176834"/>
    </source>
</evidence>
<dbReference type="SUPFAM" id="SSF51556">
    <property type="entry name" value="Metallo-dependent hydrolases"/>
    <property type="match status" value="1"/>
</dbReference>
<protein>
    <recommendedName>
        <fullName evidence="4">Adenosine deaminase domain-containing protein</fullName>
    </recommendedName>
</protein>
<dbReference type="PANTHER" id="PTHR43114:SF7">
    <property type="entry name" value="ADENOSINE DEAMINASE DOMAIN-CONTAINING PROTEIN"/>
    <property type="match status" value="1"/>
</dbReference>
<keyword evidence="2" id="KW-0479">Metal-binding</keyword>
<comment type="caution">
    <text evidence="5">The sequence shown here is derived from an EMBL/GenBank/DDBJ whole genome shotgun (WGS) entry which is preliminary data.</text>
</comment>
<feature type="domain" description="Adenosine deaminase" evidence="4">
    <location>
        <begin position="3"/>
        <end position="204"/>
    </location>
</feature>
<comment type="cofactor">
    <cofactor evidence="1">
        <name>Zn(2+)</name>
        <dbReference type="ChEBI" id="CHEBI:29105"/>
    </cofactor>
</comment>
<evidence type="ECO:0000256" key="1">
    <source>
        <dbReference type="ARBA" id="ARBA00001947"/>
    </source>
</evidence>
<dbReference type="PANTHER" id="PTHR43114">
    <property type="entry name" value="ADENINE DEAMINASE"/>
    <property type="match status" value="1"/>
</dbReference>
<sequence length="355" mass="40586">MDCLLHDHADGAFPVGAKLEWLYIKNGKPLPRPGINLRNMVRAKFTDPNGDIVEAFSHTTGLMQSEETIFEVAKNHVIIRARQGIRYDEVMLAPQYHLFGEFQKEAKNNPVKALTRVINAVVMGIKAGEEASPKIEANFLVGIGRELSPRKAIQVLKAIEKSDRNHVVGANIVCDKNKFPPERHRATFEYADTAEINFEFHASEWIRRPKQNPDFQRDLPMLLKDLRFVLELYKKSRSKTKKRVGHGIALPYDTDLMRIASDYGIGITGCPGSNLQGKNIPDLESLKIKTMLLLGILWSMNPDDDFFQLDINEIFQMCNDVYRFTLEEKQLMRISAWKTRFGNRKPVPSDIYPFL</sequence>
<reference evidence="5 6" key="1">
    <citation type="journal article" date="2016" name="Nat. Commun.">
        <title>Thousands of microbial genomes shed light on interconnected biogeochemical processes in an aquifer system.</title>
        <authorList>
            <person name="Anantharaman K."/>
            <person name="Brown C.T."/>
            <person name="Hug L.A."/>
            <person name="Sharon I."/>
            <person name="Castelle C.J."/>
            <person name="Probst A.J."/>
            <person name="Thomas B.C."/>
            <person name="Singh A."/>
            <person name="Wilkins M.J."/>
            <person name="Karaoz U."/>
            <person name="Brodie E.L."/>
            <person name="Williams K.H."/>
            <person name="Hubbard S.S."/>
            <person name="Banfield J.F."/>
        </authorList>
    </citation>
    <scope>NUCLEOTIDE SEQUENCE [LARGE SCALE GENOMIC DNA]</scope>
</reference>
<dbReference type="InterPro" id="IPR001365">
    <property type="entry name" value="A_deaminase_dom"/>
</dbReference>
<evidence type="ECO:0000256" key="2">
    <source>
        <dbReference type="ARBA" id="ARBA00022723"/>
    </source>
</evidence>
<dbReference type="GO" id="GO:0000034">
    <property type="term" value="F:adenine deaminase activity"/>
    <property type="evidence" value="ECO:0007669"/>
    <property type="project" value="TreeGrafter"/>
</dbReference>
<keyword evidence="3" id="KW-0378">Hydrolase</keyword>
<dbReference type="GO" id="GO:0043103">
    <property type="term" value="P:hypoxanthine salvage"/>
    <property type="evidence" value="ECO:0007669"/>
    <property type="project" value="TreeGrafter"/>
</dbReference>
<dbReference type="InterPro" id="IPR032466">
    <property type="entry name" value="Metal_Hydrolase"/>
</dbReference>
<feature type="domain" description="Adenosine deaminase" evidence="4">
    <location>
        <begin position="242"/>
        <end position="341"/>
    </location>
</feature>
<dbReference type="Pfam" id="PF00962">
    <property type="entry name" value="A_deaminase"/>
    <property type="match status" value="2"/>
</dbReference>
<dbReference type="Proteomes" id="UP000176834">
    <property type="component" value="Unassembled WGS sequence"/>
</dbReference>
<evidence type="ECO:0000256" key="3">
    <source>
        <dbReference type="ARBA" id="ARBA00022801"/>
    </source>
</evidence>
<evidence type="ECO:0000259" key="4">
    <source>
        <dbReference type="Pfam" id="PF00962"/>
    </source>
</evidence>
<organism evidence="5 6">
    <name type="scientific">Candidatus Yanofskybacteria bacterium RIFCSPHIGHO2_02_FULL_38_22b</name>
    <dbReference type="NCBI Taxonomy" id="1802673"/>
    <lineage>
        <taxon>Bacteria</taxon>
        <taxon>Candidatus Yanofskyibacteriota</taxon>
    </lineage>
</organism>
<evidence type="ECO:0000313" key="5">
    <source>
        <dbReference type="EMBL" id="OGN07346.1"/>
    </source>
</evidence>
<dbReference type="Gene3D" id="3.20.20.140">
    <property type="entry name" value="Metal-dependent hydrolases"/>
    <property type="match status" value="1"/>
</dbReference>
<dbReference type="GO" id="GO:0006146">
    <property type="term" value="P:adenine catabolic process"/>
    <property type="evidence" value="ECO:0007669"/>
    <property type="project" value="TreeGrafter"/>
</dbReference>
<dbReference type="InterPro" id="IPR006330">
    <property type="entry name" value="Ado/ade_deaminase"/>
</dbReference>
<dbReference type="AlphaFoldDB" id="A0A1F8F525"/>
<dbReference type="GO" id="GO:0046872">
    <property type="term" value="F:metal ion binding"/>
    <property type="evidence" value="ECO:0007669"/>
    <property type="project" value="UniProtKB-KW"/>
</dbReference>
<proteinExistence type="predicted"/>
<name>A0A1F8F525_9BACT</name>
<dbReference type="GO" id="GO:0005829">
    <property type="term" value="C:cytosol"/>
    <property type="evidence" value="ECO:0007669"/>
    <property type="project" value="TreeGrafter"/>
</dbReference>